<dbReference type="EC" id="3.1.1.96" evidence="2"/>
<dbReference type="SUPFAM" id="SSF69500">
    <property type="entry name" value="DTD-like"/>
    <property type="match status" value="1"/>
</dbReference>
<dbReference type="GO" id="GO:0005737">
    <property type="term" value="C:cytoplasm"/>
    <property type="evidence" value="ECO:0007669"/>
    <property type="project" value="UniProtKB-SubCell"/>
</dbReference>
<name>A0A3G9JZJ1_9ACTN</name>
<gene>
    <name evidence="2 3" type="primary">dtd</name>
    <name evidence="3" type="ORF">Pcatena_13000</name>
</gene>
<protein>
    <recommendedName>
        <fullName evidence="2">D-aminoacyl-tRNA deacylase</fullName>
        <shortName evidence="2">DTD</shortName>
        <ecNumber evidence="2">3.1.1.96</ecNumber>
    </recommendedName>
    <alternativeName>
        <fullName evidence="2">Gly-tRNA(Ala) deacylase</fullName>
        <ecNumber evidence="2">3.1.1.-</ecNumber>
    </alternativeName>
</protein>
<dbReference type="Pfam" id="PF02580">
    <property type="entry name" value="Tyr_Deacylase"/>
    <property type="match status" value="1"/>
</dbReference>
<keyword evidence="4" id="KW-1185">Reference proteome</keyword>
<reference evidence="4" key="1">
    <citation type="submission" date="2018-11" db="EMBL/GenBank/DDBJ databases">
        <title>Comparative genomics of Parolsenella catena and Libanicoccus massiliensis: Reclassification of Libanicoccus massiliensis as Parolsenella massiliensis comb. nov.</title>
        <authorList>
            <person name="Sakamoto M."/>
            <person name="Ikeyama N."/>
            <person name="Murakami T."/>
            <person name="Mori H."/>
            <person name="Yuki M."/>
            <person name="Ohkuma M."/>
        </authorList>
    </citation>
    <scope>NUCLEOTIDE SEQUENCE [LARGE SCALE GENOMIC DNA]</scope>
    <source>
        <strain evidence="4">JCM 31932</strain>
    </source>
</reference>
<keyword evidence="2" id="KW-0820">tRNA-binding</keyword>
<keyword evidence="2" id="KW-0694">RNA-binding</keyword>
<dbReference type="Proteomes" id="UP000273154">
    <property type="component" value="Chromosome"/>
</dbReference>
<comment type="subcellular location">
    <subcellularLocation>
        <location evidence="2">Cytoplasm</location>
    </subcellularLocation>
</comment>
<dbReference type="PANTHER" id="PTHR10472:SF5">
    <property type="entry name" value="D-AMINOACYL-TRNA DEACYLASE 1"/>
    <property type="match status" value="1"/>
</dbReference>
<dbReference type="InterPro" id="IPR023509">
    <property type="entry name" value="DTD-like_sf"/>
</dbReference>
<comment type="function">
    <text evidence="2">An aminoacyl-tRNA editing enzyme that deacylates mischarged D-aminoacyl-tRNAs. Also deacylates mischarged glycyl-tRNA(Ala), protecting cells against glycine mischarging by AlaRS. Acts via tRNA-based rather than protein-based catalysis; rejects L-amino acids rather than detecting D-amino acids in the active site. By recycling D-aminoacyl-tRNA to D-amino acids and free tRNA molecules, this enzyme counteracts the toxicity associated with the formation of D-aminoacyl-tRNA entities in vivo and helps enforce protein L-homochirality.</text>
</comment>
<sequence length="150" mass="16433">MRALIQRVRHASVTVDGQVVGSCGKGLLILLGVGHDDDESVAAKLWNKARDLRIFDDEAGKTNLSLLDVGGEALVVSQFTLYANCRRGRRPSFTEAGKPTRANELYEHFCGLAEEDLGEEHVGRGVFGAMMDVELVNDGPFTIWLDTDEL</sequence>
<dbReference type="GO" id="GO:0000049">
    <property type="term" value="F:tRNA binding"/>
    <property type="evidence" value="ECO:0007669"/>
    <property type="project" value="UniProtKB-UniRule"/>
</dbReference>
<dbReference type="GeneID" id="88849436"/>
<evidence type="ECO:0000256" key="1">
    <source>
        <dbReference type="ARBA" id="ARBA00009673"/>
    </source>
</evidence>
<comment type="catalytic activity">
    <reaction evidence="2">
        <text>glycyl-tRNA(Ala) + H2O = tRNA(Ala) + glycine + H(+)</text>
        <dbReference type="Rhea" id="RHEA:53744"/>
        <dbReference type="Rhea" id="RHEA-COMP:9657"/>
        <dbReference type="Rhea" id="RHEA-COMP:13640"/>
        <dbReference type="ChEBI" id="CHEBI:15377"/>
        <dbReference type="ChEBI" id="CHEBI:15378"/>
        <dbReference type="ChEBI" id="CHEBI:57305"/>
        <dbReference type="ChEBI" id="CHEBI:78442"/>
        <dbReference type="ChEBI" id="CHEBI:78522"/>
    </reaction>
</comment>
<dbReference type="AlphaFoldDB" id="A0A3G9JZJ1"/>
<dbReference type="GO" id="GO:0019478">
    <property type="term" value="P:D-amino acid catabolic process"/>
    <property type="evidence" value="ECO:0007669"/>
    <property type="project" value="UniProtKB-UniRule"/>
</dbReference>
<dbReference type="HAMAP" id="MF_00518">
    <property type="entry name" value="Deacylase_Dtd"/>
    <property type="match status" value="1"/>
</dbReference>
<feature type="short sequence motif" description="Gly-cisPro motif, important for rejection of L-amino acids" evidence="2">
    <location>
        <begin position="139"/>
        <end position="140"/>
    </location>
</feature>
<dbReference type="KEGG" id="pcat:Pcatena_13000"/>
<dbReference type="FunFam" id="3.50.80.10:FF:000001">
    <property type="entry name" value="D-aminoacyl-tRNA deacylase"/>
    <property type="match status" value="1"/>
</dbReference>
<dbReference type="GO" id="GO:0043908">
    <property type="term" value="F:Ser(Gly)-tRNA(Ala) hydrolase activity"/>
    <property type="evidence" value="ECO:0007669"/>
    <property type="project" value="UniProtKB-UniRule"/>
</dbReference>
<dbReference type="OrthoDB" id="9801395at2"/>
<dbReference type="PANTHER" id="PTHR10472">
    <property type="entry name" value="D-TYROSYL-TRNA TYR DEACYLASE"/>
    <property type="match status" value="1"/>
</dbReference>
<evidence type="ECO:0000256" key="2">
    <source>
        <dbReference type="HAMAP-Rule" id="MF_00518"/>
    </source>
</evidence>
<comment type="subunit">
    <text evidence="2">Homodimer.</text>
</comment>
<keyword evidence="2" id="KW-0378">Hydrolase</keyword>
<organism evidence="3 4">
    <name type="scientific">Parolsenella catena</name>
    <dbReference type="NCBI Taxonomy" id="2003188"/>
    <lineage>
        <taxon>Bacteria</taxon>
        <taxon>Bacillati</taxon>
        <taxon>Actinomycetota</taxon>
        <taxon>Coriobacteriia</taxon>
        <taxon>Coriobacteriales</taxon>
        <taxon>Atopobiaceae</taxon>
        <taxon>Parolsenella</taxon>
    </lineage>
</organism>
<evidence type="ECO:0000313" key="4">
    <source>
        <dbReference type="Proteomes" id="UP000273154"/>
    </source>
</evidence>
<dbReference type="EC" id="3.1.1.-" evidence="2"/>
<dbReference type="CDD" id="cd00563">
    <property type="entry name" value="Dtyr_deacylase"/>
    <property type="match status" value="1"/>
</dbReference>
<dbReference type="InterPro" id="IPR003732">
    <property type="entry name" value="Daa-tRNA_deacyls_DTD"/>
</dbReference>
<comment type="similarity">
    <text evidence="1 2">Belongs to the DTD family.</text>
</comment>
<dbReference type="NCBIfam" id="TIGR00256">
    <property type="entry name" value="D-aminoacyl-tRNA deacylase"/>
    <property type="match status" value="1"/>
</dbReference>
<comment type="catalytic activity">
    <reaction evidence="2">
        <text>a D-aminoacyl-tRNA + H2O = a tRNA + a D-alpha-amino acid + H(+)</text>
        <dbReference type="Rhea" id="RHEA:13953"/>
        <dbReference type="Rhea" id="RHEA-COMP:10123"/>
        <dbReference type="Rhea" id="RHEA-COMP:10124"/>
        <dbReference type="ChEBI" id="CHEBI:15377"/>
        <dbReference type="ChEBI" id="CHEBI:15378"/>
        <dbReference type="ChEBI" id="CHEBI:59871"/>
        <dbReference type="ChEBI" id="CHEBI:78442"/>
        <dbReference type="ChEBI" id="CHEBI:79333"/>
        <dbReference type="EC" id="3.1.1.96"/>
    </reaction>
</comment>
<dbReference type="RefSeq" id="WP_126422750.1">
    <property type="nucleotide sequence ID" value="NZ_AP019367.1"/>
</dbReference>
<proteinExistence type="inferred from homology"/>
<dbReference type="GO" id="GO:0051500">
    <property type="term" value="F:D-tyrosyl-tRNA(Tyr) deacylase activity"/>
    <property type="evidence" value="ECO:0007669"/>
    <property type="project" value="TreeGrafter"/>
</dbReference>
<dbReference type="EMBL" id="AP019367">
    <property type="protein sequence ID" value="BBH50713.1"/>
    <property type="molecule type" value="Genomic_DNA"/>
</dbReference>
<dbReference type="Gene3D" id="3.50.80.10">
    <property type="entry name" value="D-tyrosyl-tRNA(Tyr) deacylase"/>
    <property type="match status" value="1"/>
</dbReference>
<dbReference type="GO" id="GO:0106026">
    <property type="term" value="F:Gly-tRNA(Ala) deacylase activity"/>
    <property type="evidence" value="ECO:0007669"/>
    <property type="project" value="UniProtKB-UniRule"/>
</dbReference>
<comment type="domain">
    <text evidence="2">A Gly-cisPro motif from one monomer fits into the active site of the other monomer to allow specific chiral rejection of L-amino acids.</text>
</comment>
<keyword evidence="2" id="KW-0963">Cytoplasm</keyword>
<accession>A0A3G9JZJ1</accession>
<evidence type="ECO:0000313" key="3">
    <source>
        <dbReference type="EMBL" id="BBH50713.1"/>
    </source>
</evidence>